<dbReference type="CDD" id="cd06170">
    <property type="entry name" value="LuxR_C_like"/>
    <property type="match status" value="1"/>
</dbReference>
<keyword evidence="5" id="KW-0472">Membrane</keyword>
<dbReference type="PROSITE" id="PS50043">
    <property type="entry name" value="HTH_LUXR_2"/>
    <property type="match status" value="1"/>
</dbReference>
<feature type="transmembrane region" description="Helical" evidence="5">
    <location>
        <begin position="147"/>
        <end position="170"/>
    </location>
</feature>
<feature type="transmembrane region" description="Helical" evidence="5">
    <location>
        <begin position="12"/>
        <end position="34"/>
    </location>
</feature>
<reference evidence="8" key="1">
    <citation type="submission" date="2018-05" db="EMBL/GenBank/DDBJ databases">
        <title>Genome Sequencing of selected type strains of the family Eggerthellaceae.</title>
        <authorList>
            <person name="Danylec N."/>
            <person name="Stoll D.A."/>
            <person name="Doetsch A."/>
            <person name="Huch M."/>
        </authorList>
    </citation>
    <scope>NUCLEOTIDE SEQUENCE [LARGE SCALE GENOMIC DNA]</scope>
    <source>
        <strain evidence="8">DSM 24851</strain>
    </source>
</reference>
<dbReference type="InterPro" id="IPR036388">
    <property type="entry name" value="WH-like_DNA-bd_sf"/>
</dbReference>
<evidence type="ECO:0000259" key="6">
    <source>
        <dbReference type="PROSITE" id="PS50043"/>
    </source>
</evidence>
<dbReference type="InterPro" id="IPR000792">
    <property type="entry name" value="Tscrpt_reg_LuxR_C"/>
</dbReference>
<keyword evidence="1" id="KW-0805">Transcription regulation</keyword>
<dbReference type="AlphaFoldDB" id="A0A3N0AVB0"/>
<feature type="transmembrane region" description="Helical" evidence="5">
    <location>
        <begin position="121"/>
        <end position="141"/>
    </location>
</feature>
<accession>A0A3N0AVB0</accession>
<dbReference type="PRINTS" id="PR00038">
    <property type="entry name" value="HTHLUXR"/>
</dbReference>
<keyword evidence="5" id="KW-0812">Transmembrane</keyword>
<dbReference type="Pfam" id="PF00196">
    <property type="entry name" value="GerE"/>
    <property type="match status" value="1"/>
</dbReference>
<feature type="transmembrane region" description="Helical" evidence="5">
    <location>
        <begin position="239"/>
        <end position="262"/>
    </location>
</feature>
<keyword evidence="8" id="KW-1185">Reference proteome</keyword>
<feature type="transmembrane region" description="Helical" evidence="5">
    <location>
        <begin position="46"/>
        <end position="69"/>
    </location>
</feature>
<feature type="region of interest" description="Disordered" evidence="4">
    <location>
        <begin position="337"/>
        <end position="424"/>
    </location>
</feature>
<sequence>MLVAAMYIEWASLMLIVASAVLLGVGSAWFIIGWQKVFASQDGAESGQSIIVAAGYSAVLYLIICLIPVALTAYLLPLVMVPLAGLCLWIAAQRVDFDQAMFEDRPTDHPAIYRNVMRESLAAAISIGALGFCAGAVRFILITHQSISSVVNIASMGVLLAVVMGYLALWRSRTLRFDVMNFYRVIFPIMAVGLVLMPFMGENVSTVGAAISYACFSLATIVMMMHCCQISRDSGINPVFIYALFGAVVYLIQVAGYFVGYLSGSESALGMGQLSFVAIASLFVLLVASLAAGQSRPLHTTRLEFLAPSLKRLQAASAPRIVTVEAIEVRDAVAQEQGAAKEEQGSAKAPQRSEAEEGISSASSYEDSDAAHPYKSPVATHLHGDVGASAPHEKVASANASHEGAGATRQRKSPSHHGASSNQVIDRLSKQCLSVAEEYGLSSRETEVMELLGRGRTGPAIADELFISENTVRTHIKRIYAKVGVGKKQELLAVLDHAMPS</sequence>
<evidence type="ECO:0000256" key="3">
    <source>
        <dbReference type="ARBA" id="ARBA00023163"/>
    </source>
</evidence>
<evidence type="ECO:0000256" key="2">
    <source>
        <dbReference type="ARBA" id="ARBA00023125"/>
    </source>
</evidence>
<keyword evidence="5" id="KW-1133">Transmembrane helix</keyword>
<dbReference type="GO" id="GO:0003677">
    <property type="term" value="F:DNA binding"/>
    <property type="evidence" value="ECO:0007669"/>
    <property type="project" value="UniProtKB-KW"/>
</dbReference>
<dbReference type="PANTHER" id="PTHR44688">
    <property type="entry name" value="DNA-BINDING TRANSCRIPTIONAL ACTIVATOR DEVR_DOSR"/>
    <property type="match status" value="1"/>
</dbReference>
<feature type="transmembrane region" description="Helical" evidence="5">
    <location>
        <begin position="274"/>
        <end position="293"/>
    </location>
</feature>
<dbReference type="GO" id="GO:0006355">
    <property type="term" value="P:regulation of DNA-templated transcription"/>
    <property type="evidence" value="ECO:0007669"/>
    <property type="project" value="InterPro"/>
</dbReference>
<feature type="domain" description="HTH luxR-type" evidence="6">
    <location>
        <begin position="434"/>
        <end position="499"/>
    </location>
</feature>
<name>A0A3N0AVB0_9ACTN</name>
<feature type="transmembrane region" description="Helical" evidence="5">
    <location>
        <begin position="182"/>
        <end position="201"/>
    </location>
</feature>
<evidence type="ECO:0000256" key="1">
    <source>
        <dbReference type="ARBA" id="ARBA00023015"/>
    </source>
</evidence>
<organism evidence="7 8">
    <name type="scientific">Slackia equolifaciens</name>
    <dbReference type="NCBI Taxonomy" id="498718"/>
    <lineage>
        <taxon>Bacteria</taxon>
        <taxon>Bacillati</taxon>
        <taxon>Actinomycetota</taxon>
        <taxon>Coriobacteriia</taxon>
        <taxon>Eggerthellales</taxon>
        <taxon>Eggerthellaceae</taxon>
        <taxon>Slackia</taxon>
    </lineage>
</organism>
<feature type="compositionally biased region" description="Basic and acidic residues" evidence="4">
    <location>
        <begin position="337"/>
        <end position="355"/>
    </location>
</feature>
<keyword evidence="2" id="KW-0238">DNA-binding</keyword>
<dbReference type="EMBL" id="QIBX01000016">
    <property type="protein sequence ID" value="RNL38791.1"/>
    <property type="molecule type" value="Genomic_DNA"/>
</dbReference>
<gene>
    <name evidence="7" type="ORF">DMP06_08485</name>
</gene>
<dbReference type="InterPro" id="IPR016032">
    <property type="entry name" value="Sig_transdc_resp-reg_C-effctor"/>
</dbReference>
<dbReference type="Gene3D" id="1.10.10.10">
    <property type="entry name" value="Winged helix-like DNA-binding domain superfamily/Winged helix DNA-binding domain"/>
    <property type="match status" value="1"/>
</dbReference>
<proteinExistence type="predicted"/>
<evidence type="ECO:0000256" key="4">
    <source>
        <dbReference type="SAM" id="MobiDB-lite"/>
    </source>
</evidence>
<dbReference type="SMART" id="SM00421">
    <property type="entry name" value="HTH_LUXR"/>
    <property type="match status" value="1"/>
</dbReference>
<feature type="transmembrane region" description="Helical" evidence="5">
    <location>
        <begin position="75"/>
        <end position="92"/>
    </location>
</feature>
<evidence type="ECO:0000313" key="8">
    <source>
        <dbReference type="Proteomes" id="UP000269591"/>
    </source>
</evidence>
<keyword evidence="3" id="KW-0804">Transcription</keyword>
<dbReference type="SUPFAM" id="SSF46894">
    <property type="entry name" value="C-terminal effector domain of the bipartite response regulators"/>
    <property type="match status" value="1"/>
</dbReference>
<feature type="transmembrane region" description="Helical" evidence="5">
    <location>
        <begin position="207"/>
        <end position="227"/>
    </location>
</feature>
<protein>
    <submittedName>
        <fullName evidence="7">LuxR family transcriptional regulator</fullName>
    </submittedName>
</protein>
<comment type="caution">
    <text evidence="7">The sequence shown here is derived from an EMBL/GenBank/DDBJ whole genome shotgun (WGS) entry which is preliminary data.</text>
</comment>
<dbReference type="Proteomes" id="UP000269591">
    <property type="component" value="Unassembled WGS sequence"/>
</dbReference>
<dbReference type="PANTHER" id="PTHR44688:SF16">
    <property type="entry name" value="DNA-BINDING TRANSCRIPTIONAL ACTIVATOR DEVR_DOSR"/>
    <property type="match status" value="1"/>
</dbReference>
<evidence type="ECO:0000256" key="5">
    <source>
        <dbReference type="SAM" id="Phobius"/>
    </source>
</evidence>
<evidence type="ECO:0000313" key="7">
    <source>
        <dbReference type="EMBL" id="RNL38791.1"/>
    </source>
</evidence>